<dbReference type="EC" id="5.2.1.8" evidence="3"/>
<dbReference type="AlphaFoldDB" id="A0A290X3J4"/>
<name>A0A290X3J4_9BURK</name>
<dbReference type="PROSITE" id="PS51257">
    <property type="entry name" value="PROKAR_LIPOPROTEIN"/>
    <property type="match status" value="1"/>
</dbReference>
<organism evidence="8 9">
    <name type="scientific">Janthinobacterium svalbardensis</name>
    <dbReference type="NCBI Taxonomy" id="368607"/>
    <lineage>
        <taxon>Bacteria</taxon>
        <taxon>Pseudomonadati</taxon>
        <taxon>Pseudomonadota</taxon>
        <taxon>Betaproteobacteria</taxon>
        <taxon>Burkholderiales</taxon>
        <taxon>Oxalobacteraceae</taxon>
        <taxon>Janthinobacterium</taxon>
    </lineage>
</organism>
<dbReference type="GO" id="GO:0003755">
    <property type="term" value="F:peptidyl-prolyl cis-trans isomerase activity"/>
    <property type="evidence" value="ECO:0007669"/>
    <property type="project" value="UniProtKB-KW"/>
</dbReference>
<dbReference type="EMBL" id="CP023422">
    <property type="protein sequence ID" value="ATD63707.1"/>
    <property type="molecule type" value="Genomic_DNA"/>
</dbReference>
<dbReference type="PANTHER" id="PTHR47245:SF1">
    <property type="entry name" value="FOLDASE PROTEIN PRSA"/>
    <property type="match status" value="1"/>
</dbReference>
<evidence type="ECO:0000256" key="1">
    <source>
        <dbReference type="ARBA" id="ARBA00000971"/>
    </source>
</evidence>
<keyword evidence="4" id="KW-0732">Signal</keyword>
<feature type="domain" description="PpiC" evidence="7">
    <location>
        <begin position="124"/>
        <end position="241"/>
    </location>
</feature>
<dbReference type="Pfam" id="PF13145">
    <property type="entry name" value="Rotamase_2"/>
    <property type="match status" value="1"/>
</dbReference>
<evidence type="ECO:0000259" key="7">
    <source>
        <dbReference type="Pfam" id="PF13145"/>
    </source>
</evidence>
<evidence type="ECO:0000313" key="8">
    <source>
        <dbReference type="EMBL" id="ATD63707.1"/>
    </source>
</evidence>
<keyword evidence="5" id="KW-0697">Rotamase</keyword>
<comment type="catalytic activity">
    <reaction evidence="1">
        <text>[protein]-peptidylproline (omega=180) = [protein]-peptidylproline (omega=0)</text>
        <dbReference type="Rhea" id="RHEA:16237"/>
        <dbReference type="Rhea" id="RHEA-COMP:10747"/>
        <dbReference type="Rhea" id="RHEA-COMP:10748"/>
        <dbReference type="ChEBI" id="CHEBI:83833"/>
        <dbReference type="ChEBI" id="CHEBI:83834"/>
        <dbReference type="EC" id="5.2.1.8"/>
    </reaction>
</comment>
<dbReference type="InterPro" id="IPR014274">
    <property type="entry name" value="PPIase_EpsD"/>
</dbReference>
<sequence>MKRIDVQQRILTAGVILLTVAGLAACGGDKQKKVGQALASVNGEEITALQLNEELQRAGVPAAQQEAASKQLLEALIDRQVVENVALKEKIDRDPKVMQAVERAKALIISQAYMQKKLSGMARPSKAEVEDYFNKHPELFSNRKQFDMRQLLIASKDMNDALKQVIDKSKSLDEVAAWMESNKIGFARAQVSRTTTDLAPELIAKLQAMPKGQLFIINEGERAMLMTIVDIKDVPVKLAAAAPQIEQYLVNTRTKDAAKQEMERLRAAAKIEYLNQPAAATTASGAASAASASASAAATARGVAGLK</sequence>
<proteinExistence type="inferred from homology"/>
<evidence type="ECO:0000256" key="3">
    <source>
        <dbReference type="ARBA" id="ARBA00013194"/>
    </source>
</evidence>
<evidence type="ECO:0000256" key="2">
    <source>
        <dbReference type="ARBA" id="ARBA00007656"/>
    </source>
</evidence>
<comment type="similarity">
    <text evidence="2">Belongs to the PpiC/parvulin rotamase family.</text>
</comment>
<dbReference type="InterPro" id="IPR000297">
    <property type="entry name" value="PPIase_PpiC"/>
</dbReference>
<dbReference type="KEGG" id="jsv:CNX70_08550"/>
<evidence type="ECO:0000313" key="9">
    <source>
        <dbReference type="Proteomes" id="UP000218437"/>
    </source>
</evidence>
<protein>
    <recommendedName>
        <fullName evidence="3">peptidylprolyl isomerase</fullName>
        <ecNumber evidence="3">5.2.1.8</ecNumber>
    </recommendedName>
</protein>
<dbReference type="NCBIfam" id="TIGR02925">
    <property type="entry name" value="cis_trans_EpsD"/>
    <property type="match status" value="1"/>
</dbReference>
<evidence type="ECO:0000256" key="5">
    <source>
        <dbReference type="ARBA" id="ARBA00023110"/>
    </source>
</evidence>
<dbReference type="PANTHER" id="PTHR47245">
    <property type="entry name" value="PEPTIDYLPROLYL ISOMERASE"/>
    <property type="match status" value="1"/>
</dbReference>
<dbReference type="Gene3D" id="6.10.140.970">
    <property type="match status" value="1"/>
</dbReference>
<dbReference type="InterPro" id="IPR027304">
    <property type="entry name" value="Trigger_fact/SurA_dom_sf"/>
</dbReference>
<dbReference type="Proteomes" id="UP000218437">
    <property type="component" value="Chromosome"/>
</dbReference>
<accession>A0A290X3J4</accession>
<keyword evidence="6 8" id="KW-0413">Isomerase</keyword>
<dbReference type="InterPro" id="IPR050245">
    <property type="entry name" value="PrsA_foldase"/>
</dbReference>
<evidence type="ECO:0000256" key="6">
    <source>
        <dbReference type="ARBA" id="ARBA00023235"/>
    </source>
</evidence>
<reference evidence="8 9" key="1">
    <citation type="submission" date="2017-09" db="EMBL/GenBank/DDBJ databases">
        <title>Complete genome sequence of Janthinobacterium svalbardensis PAMC 27463.</title>
        <authorList>
            <person name="Cho Y.-J."/>
            <person name="Cho A."/>
            <person name="Kim O.-S."/>
            <person name="Lee J.-I."/>
        </authorList>
    </citation>
    <scope>NUCLEOTIDE SEQUENCE [LARGE SCALE GENOMIC DNA]</scope>
    <source>
        <strain evidence="8 9">PAMC 27463</strain>
    </source>
</reference>
<dbReference type="SUPFAM" id="SSF109998">
    <property type="entry name" value="Triger factor/SurA peptide-binding domain-like"/>
    <property type="match status" value="1"/>
</dbReference>
<keyword evidence="9" id="KW-1185">Reference proteome</keyword>
<gene>
    <name evidence="8" type="primary">epsD</name>
    <name evidence="8" type="ORF">CNX70_08550</name>
</gene>
<evidence type="ECO:0000256" key="4">
    <source>
        <dbReference type="ARBA" id="ARBA00022729"/>
    </source>
</evidence>
<dbReference type="Gene3D" id="1.10.8.1040">
    <property type="match status" value="1"/>
</dbReference>